<organism evidence="1 2">
    <name type="scientific">Peronospora belbahrii</name>
    <dbReference type="NCBI Taxonomy" id="622444"/>
    <lineage>
        <taxon>Eukaryota</taxon>
        <taxon>Sar</taxon>
        <taxon>Stramenopiles</taxon>
        <taxon>Oomycota</taxon>
        <taxon>Peronosporomycetes</taxon>
        <taxon>Peronosporales</taxon>
        <taxon>Peronosporaceae</taxon>
        <taxon>Peronospora</taxon>
    </lineage>
</organism>
<accession>A0AAU9L391</accession>
<proteinExistence type="predicted"/>
<evidence type="ECO:0000313" key="2">
    <source>
        <dbReference type="Proteomes" id="UP001160483"/>
    </source>
</evidence>
<dbReference type="AlphaFoldDB" id="A0AAU9L391"/>
<evidence type="ECO:0000313" key="1">
    <source>
        <dbReference type="EMBL" id="CAH0479975.1"/>
    </source>
</evidence>
<protein>
    <submittedName>
        <fullName evidence="1">Uncharacterized protein</fullName>
    </submittedName>
</protein>
<gene>
    <name evidence="1" type="ORF">PBS003_LOCUS6602</name>
</gene>
<dbReference type="EMBL" id="CAKKTJ010000322">
    <property type="protein sequence ID" value="CAH0479975.1"/>
    <property type="molecule type" value="Genomic_DNA"/>
</dbReference>
<comment type="caution">
    <text evidence="1">The sequence shown here is derived from an EMBL/GenBank/DDBJ whole genome shotgun (WGS) entry which is preliminary data.</text>
</comment>
<sequence>MNRRGTGRSTSLDCVVAKDNFSDDIRIWVCSSSAEKLRKPFVIITKSFLKDVATFIFDYTNGANTIVYGAPRTQAFYTSMSDIDVRDETSSTSFTSWGF</sequence>
<reference evidence="1" key="1">
    <citation type="submission" date="2021-11" db="EMBL/GenBank/DDBJ databases">
        <authorList>
            <person name="Islam A."/>
            <person name="Islam S."/>
            <person name="Flora M.S."/>
            <person name="Rahman M."/>
            <person name="Ziaur R.M."/>
            <person name="Epstein J.H."/>
            <person name="Hassan M."/>
            <person name="Klassen M."/>
            <person name="Woodard K."/>
            <person name="Webb A."/>
            <person name="Webby R.J."/>
            <person name="El Zowalaty M.E."/>
        </authorList>
    </citation>
    <scope>NUCLEOTIDE SEQUENCE</scope>
    <source>
        <strain evidence="1">Pbs3</strain>
    </source>
</reference>
<name>A0AAU9L391_9STRA</name>
<dbReference type="Proteomes" id="UP001160483">
    <property type="component" value="Unassembled WGS sequence"/>
</dbReference>